<dbReference type="SMART" id="SM00256">
    <property type="entry name" value="FBOX"/>
    <property type="match status" value="1"/>
</dbReference>
<dbReference type="PANTHER" id="PTHR34223">
    <property type="entry name" value="OS11G0201299 PROTEIN"/>
    <property type="match status" value="1"/>
</dbReference>
<dbReference type="Proteomes" id="UP001154282">
    <property type="component" value="Unassembled WGS sequence"/>
</dbReference>
<dbReference type="Gene3D" id="1.20.1280.50">
    <property type="match status" value="1"/>
</dbReference>
<reference evidence="2" key="1">
    <citation type="submission" date="2022-08" db="EMBL/GenBank/DDBJ databases">
        <authorList>
            <person name="Gutierrez-Valencia J."/>
        </authorList>
    </citation>
    <scope>NUCLEOTIDE SEQUENCE</scope>
</reference>
<dbReference type="SUPFAM" id="SSF81383">
    <property type="entry name" value="F-box domain"/>
    <property type="match status" value="1"/>
</dbReference>
<dbReference type="Pfam" id="PF00646">
    <property type="entry name" value="F-box"/>
    <property type="match status" value="1"/>
</dbReference>
<dbReference type="InterPro" id="IPR036047">
    <property type="entry name" value="F-box-like_dom_sf"/>
</dbReference>
<gene>
    <name evidence="2" type="ORF">LITE_LOCUS13982</name>
</gene>
<comment type="caution">
    <text evidence="2">The sequence shown here is derived from an EMBL/GenBank/DDBJ whole genome shotgun (WGS) entry which is preliminary data.</text>
</comment>
<accession>A0AAV0JFG3</accession>
<protein>
    <recommendedName>
        <fullName evidence="1">F-box domain-containing protein</fullName>
    </recommendedName>
</protein>
<dbReference type="CDD" id="cd22160">
    <property type="entry name" value="F-box_AtFBL13-like"/>
    <property type="match status" value="1"/>
</dbReference>
<dbReference type="EMBL" id="CAMGYJ010000005">
    <property type="protein sequence ID" value="CAI0408496.1"/>
    <property type="molecule type" value="Genomic_DNA"/>
</dbReference>
<dbReference type="PROSITE" id="PS50181">
    <property type="entry name" value="FBOX"/>
    <property type="match status" value="1"/>
</dbReference>
<dbReference type="PANTHER" id="PTHR34223:SF51">
    <property type="entry name" value="OS06G0556300 PROTEIN"/>
    <property type="match status" value="1"/>
</dbReference>
<evidence type="ECO:0000259" key="1">
    <source>
        <dbReference type="PROSITE" id="PS50181"/>
    </source>
</evidence>
<evidence type="ECO:0000313" key="2">
    <source>
        <dbReference type="EMBL" id="CAI0408496.1"/>
    </source>
</evidence>
<dbReference type="AlphaFoldDB" id="A0AAV0JFG3"/>
<proteinExistence type="predicted"/>
<sequence>MMIKVSGIQLCLIIIDCWKEEEDMMGNFKKKRPKLRSHDVEEEEEQIDRLSDLPDSILHSILSFLDSKSSVQTSILSRTWRCLWKAVPALNFNRRSFRKESSFRDYVEKFLSLRFRSAAVESITFDFGPELLWQRRRLELFDSVMRYVTAVQGGQLHNLSISCTDGRFSSIVASITACLRHESLKTLKLEGFLIAATALSSPGFKWLTTLELHECYLTNSRSSQRSNSVDPATNVPSCLNSLKLIDCSSKGCLVVSAPQLLDLEITCFSTYLFDGAEVFAPKLKSFRLCCSMYYLLDLHRLDFPSLDHADIRFWPEDWYSKDNPILSEDFSREYMKLLPALHNAESLNFHFGKKPEWIYSVPWEDHHFPFSRIKLLLESEASPFTRLKTLRMQYPEEPPSIPDQVLRYFFNGSSNIGLRTIIMEQKSE</sequence>
<organism evidence="2 3">
    <name type="scientific">Linum tenue</name>
    <dbReference type="NCBI Taxonomy" id="586396"/>
    <lineage>
        <taxon>Eukaryota</taxon>
        <taxon>Viridiplantae</taxon>
        <taxon>Streptophyta</taxon>
        <taxon>Embryophyta</taxon>
        <taxon>Tracheophyta</taxon>
        <taxon>Spermatophyta</taxon>
        <taxon>Magnoliopsida</taxon>
        <taxon>eudicotyledons</taxon>
        <taxon>Gunneridae</taxon>
        <taxon>Pentapetalae</taxon>
        <taxon>rosids</taxon>
        <taxon>fabids</taxon>
        <taxon>Malpighiales</taxon>
        <taxon>Linaceae</taxon>
        <taxon>Linum</taxon>
    </lineage>
</organism>
<feature type="domain" description="F-box" evidence="1">
    <location>
        <begin position="47"/>
        <end position="95"/>
    </location>
</feature>
<keyword evidence="3" id="KW-1185">Reference proteome</keyword>
<name>A0AAV0JFG3_9ROSI</name>
<dbReference type="InterPro" id="IPR001810">
    <property type="entry name" value="F-box_dom"/>
</dbReference>
<dbReference type="InterPro" id="IPR053781">
    <property type="entry name" value="F-box_AtFBL13-like"/>
</dbReference>
<dbReference type="InterPro" id="IPR053197">
    <property type="entry name" value="F-box_SCFL_complex_component"/>
</dbReference>
<evidence type="ECO:0000313" key="3">
    <source>
        <dbReference type="Proteomes" id="UP001154282"/>
    </source>
</evidence>